<dbReference type="EMBL" id="PQFF01000148">
    <property type="protein sequence ID" value="RHZ78723.1"/>
    <property type="molecule type" value="Genomic_DNA"/>
</dbReference>
<name>A0A397J0V1_9GLOM</name>
<evidence type="ECO:0000256" key="1">
    <source>
        <dbReference type="SAM" id="MobiDB-lite"/>
    </source>
</evidence>
<feature type="region of interest" description="Disordered" evidence="1">
    <location>
        <begin position="428"/>
        <end position="470"/>
    </location>
</feature>
<protein>
    <submittedName>
        <fullName evidence="2">Uncharacterized protein</fullName>
    </submittedName>
</protein>
<organism evidence="2 3">
    <name type="scientific">Diversispora epigaea</name>
    <dbReference type="NCBI Taxonomy" id="1348612"/>
    <lineage>
        <taxon>Eukaryota</taxon>
        <taxon>Fungi</taxon>
        <taxon>Fungi incertae sedis</taxon>
        <taxon>Mucoromycota</taxon>
        <taxon>Glomeromycotina</taxon>
        <taxon>Glomeromycetes</taxon>
        <taxon>Diversisporales</taxon>
        <taxon>Diversisporaceae</taxon>
        <taxon>Diversispora</taxon>
    </lineage>
</organism>
<feature type="compositionally biased region" description="Acidic residues" evidence="1">
    <location>
        <begin position="444"/>
        <end position="470"/>
    </location>
</feature>
<dbReference type="AlphaFoldDB" id="A0A397J0V1"/>
<accession>A0A397J0V1</accession>
<evidence type="ECO:0000313" key="2">
    <source>
        <dbReference type="EMBL" id="RHZ78723.1"/>
    </source>
</evidence>
<dbReference type="Proteomes" id="UP000266861">
    <property type="component" value="Unassembled WGS sequence"/>
</dbReference>
<keyword evidence="3" id="KW-1185">Reference proteome</keyword>
<dbReference type="PANTHER" id="PTHR16148:SF14">
    <property type="entry name" value="MYND-TYPE DOMAIN-CONTAINING PROTEIN"/>
    <property type="match status" value="1"/>
</dbReference>
<reference evidence="2 3" key="1">
    <citation type="submission" date="2018-08" db="EMBL/GenBank/DDBJ databases">
        <title>Genome and evolution of the arbuscular mycorrhizal fungus Diversispora epigaea (formerly Glomus versiforme) and its bacterial endosymbionts.</title>
        <authorList>
            <person name="Sun X."/>
            <person name="Fei Z."/>
            <person name="Harrison M."/>
        </authorList>
    </citation>
    <scope>NUCLEOTIDE SEQUENCE [LARGE SCALE GENOMIC DNA]</scope>
    <source>
        <strain evidence="2 3">IT104</strain>
    </source>
</reference>
<feature type="region of interest" description="Disordered" evidence="1">
    <location>
        <begin position="243"/>
        <end position="267"/>
    </location>
</feature>
<comment type="caution">
    <text evidence="2">The sequence shown here is derived from an EMBL/GenBank/DDBJ whole genome shotgun (WGS) entry which is preliminary data.</text>
</comment>
<dbReference type="PANTHER" id="PTHR16148">
    <property type="entry name" value="NF-KAPPA-B-REPRESSING FACTOR-RELATED"/>
    <property type="match status" value="1"/>
</dbReference>
<feature type="compositionally biased region" description="Basic and acidic residues" evidence="1">
    <location>
        <begin position="244"/>
        <end position="253"/>
    </location>
</feature>
<proteinExistence type="predicted"/>
<sequence length="470" mass="53861">MVYFYIRKCGILQNFAFDLIDHLSSTMHDNCAHMVTYYSFGFENNPNPNNEKSPNSSEEETLLTLNRRRTTYGKNLEQLRLERDLQPQTFERYNEEHQERLRISGELTLRQLREAQLTVITPSVETGSSVGFGWLVNQRNKKIYIYRRRIDGIVCRISHGWNNVNGESVLPGFAIYDKHSSTSQTHEDNLLTPVTTHQFASVGDNFAFQYDDDDRSDGEYQDIPANSTDDSVYSVAWSASEQDEGLRSQEHQRRNYKHQSSLRSQHRRSPLQTFPFFIQTLLVAGLSRTQEPTSQVVEPLPLFIEFREEERDIVERKNQNVPGDSSSFEIADPVLAEETVAIHLQDITESTSNNDEIVEADLNNNNNFNINNLNNIENQNVPGDSSSFEIADPVLAEETVAIHLQDITESTPNNDEIVEADLNNNNNFNINNFGDDNDINNNNENDDNDNNDDGNDDNNNDDDDDNNYNE</sequence>
<gene>
    <name evidence="2" type="ORF">Glove_157g17</name>
</gene>
<feature type="compositionally biased region" description="Low complexity" evidence="1">
    <location>
        <begin position="428"/>
        <end position="443"/>
    </location>
</feature>
<evidence type="ECO:0000313" key="3">
    <source>
        <dbReference type="Proteomes" id="UP000266861"/>
    </source>
</evidence>